<protein>
    <submittedName>
        <fullName evidence="3">C2H2-type domain-containing protein</fullName>
    </submittedName>
</protein>
<accession>A0A183T4J0</accession>
<reference evidence="3" key="1">
    <citation type="submission" date="2016-06" db="UniProtKB">
        <authorList>
            <consortium name="WormBaseParasite"/>
        </authorList>
    </citation>
    <scope>IDENTIFICATION</scope>
</reference>
<keyword evidence="2" id="KW-1185">Reference proteome</keyword>
<dbReference type="EMBL" id="UYSU01036492">
    <property type="protein sequence ID" value="VDL97773.1"/>
    <property type="molecule type" value="Genomic_DNA"/>
</dbReference>
<sequence length="116" mass="12605">MPLINLIAFSSPVTAPAQTTITTNHNAPPNIYPSTANSSDVESVTNCLYYNCTFTSRIGLVDHLPIHRMEPDEPVSGAEAYSRRTASAAHTALVHSHTSWTSWESCVSTRTCGKQL</sequence>
<proteinExistence type="predicted"/>
<reference evidence="1 2" key="2">
    <citation type="submission" date="2018-11" db="EMBL/GenBank/DDBJ databases">
        <authorList>
            <consortium name="Pathogen Informatics"/>
        </authorList>
    </citation>
    <scope>NUCLEOTIDE SEQUENCE [LARGE SCALE GENOMIC DNA]</scope>
    <source>
        <strain evidence="1 2">NST_G2</strain>
    </source>
</reference>
<dbReference type="Proteomes" id="UP000275846">
    <property type="component" value="Unassembled WGS sequence"/>
</dbReference>
<evidence type="ECO:0000313" key="1">
    <source>
        <dbReference type="EMBL" id="VDL97773.1"/>
    </source>
</evidence>
<dbReference type="WBParaSite" id="SSLN_0001182401-mRNA-1">
    <property type="protein sequence ID" value="SSLN_0001182401-mRNA-1"/>
    <property type="gene ID" value="SSLN_0001182401"/>
</dbReference>
<gene>
    <name evidence="1" type="ORF">SSLN_LOCUS11388</name>
</gene>
<evidence type="ECO:0000313" key="2">
    <source>
        <dbReference type="Proteomes" id="UP000275846"/>
    </source>
</evidence>
<dbReference type="AlphaFoldDB" id="A0A183T4J0"/>
<organism evidence="3">
    <name type="scientific">Schistocephalus solidus</name>
    <name type="common">Tapeworm</name>
    <dbReference type="NCBI Taxonomy" id="70667"/>
    <lineage>
        <taxon>Eukaryota</taxon>
        <taxon>Metazoa</taxon>
        <taxon>Spiralia</taxon>
        <taxon>Lophotrochozoa</taxon>
        <taxon>Platyhelminthes</taxon>
        <taxon>Cestoda</taxon>
        <taxon>Eucestoda</taxon>
        <taxon>Diphyllobothriidea</taxon>
        <taxon>Diphyllobothriidae</taxon>
        <taxon>Schistocephalus</taxon>
    </lineage>
</organism>
<name>A0A183T4J0_SCHSO</name>
<evidence type="ECO:0000313" key="3">
    <source>
        <dbReference type="WBParaSite" id="SSLN_0001182401-mRNA-1"/>
    </source>
</evidence>